<dbReference type="VEuPathDB" id="VectorBase:ISCI022098"/>
<dbReference type="EMBL" id="DS928724">
    <property type="protein sequence ID" value="EEC17789.1"/>
    <property type="molecule type" value="Genomic_DNA"/>
</dbReference>
<dbReference type="VEuPathDB" id="VectorBase:ISCW022098"/>
<dbReference type="PaxDb" id="6945-B7QG17"/>
<name>B7QG17_IXOSC</name>
<evidence type="ECO:0000313" key="2">
    <source>
        <dbReference type="EnsemblMetazoa" id="ISCW022098-PA"/>
    </source>
</evidence>
<organism>
    <name type="scientific">Ixodes scapularis</name>
    <name type="common">Black-legged tick</name>
    <name type="synonym">Deer tick</name>
    <dbReference type="NCBI Taxonomy" id="6945"/>
    <lineage>
        <taxon>Eukaryota</taxon>
        <taxon>Metazoa</taxon>
        <taxon>Ecdysozoa</taxon>
        <taxon>Arthropoda</taxon>
        <taxon>Chelicerata</taxon>
        <taxon>Arachnida</taxon>
        <taxon>Acari</taxon>
        <taxon>Parasitiformes</taxon>
        <taxon>Ixodida</taxon>
        <taxon>Ixodoidea</taxon>
        <taxon>Ixodidae</taxon>
        <taxon>Ixodinae</taxon>
        <taxon>Ixodes</taxon>
    </lineage>
</organism>
<reference evidence="2" key="2">
    <citation type="submission" date="2020-05" db="UniProtKB">
        <authorList>
            <consortium name="EnsemblMetazoa"/>
        </authorList>
    </citation>
    <scope>IDENTIFICATION</scope>
    <source>
        <strain evidence="2">wikel</strain>
    </source>
</reference>
<evidence type="ECO:0000313" key="1">
    <source>
        <dbReference type="EMBL" id="EEC17789.1"/>
    </source>
</evidence>
<accession>B7QG17</accession>
<evidence type="ECO:0000313" key="3">
    <source>
        <dbReference type="Proteomes" id="UP000001555"/>
    </source>
</evidence>
<dbReference type="InParanoid" id="B7QG17"/>
<keyword evidence="3" id="KW-1185">Reference proteome</keyword>
<sequence>MAVPLIAMITDLLEQFHSVKCFASSMVLHFTLPLASPDTASPTPWRGLYFVMSDSEHLNLRLSIYSAYNTRVMI</sequence>
<dbReference type="AlphaFoldDB" id="B7QG17"/>
<protein>
    <submittedName>
        <fullName evidence="1 2">Uncharacterized protein</fullName>
    </submittedName>
</protein>
<dbReference type="HOGENOM" id="CLU_2694910_0_0_1"/>
<reference evidence="1 3" key="1">
    <citation type="submission" date="2008-03" db="EMBL/GenBank/DDBJ databases">
        <title>Annotation of Ixodes scapularis.</title>
        <authorList>
            <consortium name="Ixodes scapularis Genome Project Consortium"/>
            <person name="Caler E."/>
            <person name="Hannick L.I."/>
            <person name="Bidwell S."/>
            <person name="Joardar V."/>
            <person name="Thiagarajan M."/>
            <person name="Amedeo P."/>
            <person name="Galinsky K.J."/>
            <person name="Schobel S."/>
            <person name="Inman J."/>
            <person name="Hostetler J."/>
            <person name="Miller J."/>
            <person name="Hammond M."/>
            <person name="Megy K."/>
            <person name="Lawson D."/>
            <person name="Kodira C."/>
            <person name="Sutton G."/>
            <person name="Meyer J."/>
            <person name="Hill C.A."/>
            <person name="Birren B."/>
            <person name="Nene V."/>
            <person name="Collins F."/>
            <person name="Alarcon-Chaidez F."/>
            <person name="Wikel S."/>
            <person name="Strausberg R."/>
        </authorList>
    </citation>
    <scope>NUCLEOTIDE SEQUENCE [LARGE SCALE GENOMIC DNA]</scope>
    <source>
        <strain evidence="3">Wikel</strain>
        <strain evidence="1">Wikel colony</strain>
    </source>
</reference>
<proteinExistence type="predicted"/>
<dbReference type="EnsemblMetazoa" id="ISCW022098-RA">
    <property type="protein sequence ID" value="ISCW022098-PA"/>
    <property type="gene ID" value="ISCW022098"/>
</dbReference>
<gene>
    <name evidence="1" type="ORF">IscW_ISCW022098</name>
</gene>
<dbReference type="Proteomes" id="UP000001555">
    <property type="component" value="Unassembled WGS sequence"/>
</dbReference>
<dbReference type="EMBL" id="ABJB010455749">
    <property type="status" value="NOT_ANNOTATED_CDS"/>
    <property type="molecule type" value="Genomic_DNA"/>
</dbReference>
<feature type="non-terminal residue" evidence="1">
    <location>
        <position position="74"/>
    </location>
</feature>